<sequence>MKKSRVEALTDAIVAIIITIMVLEFKIPNTPRFIEIFDSIPELFAYIVSFIFIGVAWYNQHYMFYLVHRITKRIYWANNLWLFTMSLIPIVSAWVGRFMDNIAPQLFYLLFFTAWNIAYLILSKVILNEMEKEHDKTGIKKIKNMCSYQFLISWKFPALIIITAIAIWIFPPSGLVFSLIEIIINGIYTSPDGDKLEGPTVK</sequence>
<evidence type="ECO:0000256" key="2">
    <source>
        <dbReference type="ARBA" id="ARBA00006920"/>
    </source>
</evidence>
<dbReference type="RefSeq" id="WP_252767080.1">
    <property type="nucleotide sequence ID" value="NZ_CP097119.1"/>
</dbReference>
<evidence type="ECO:0000256" key="10">
    <source>
        <dbReference type="ARBA" id="ARBA00023136"/>
    </source>
</evidence>
<dbReference type="GO" id="GO:0016020">
    <property type="term" value="C:membrane"/>
    <property type="evidence" value="ECO:0007669"/>
    <property type="project" value="UniProtKB-SubCell"/>
</dbReference>
<keyword evidence="10 13" id="KW-0472">Membrane</keyword>
<evidence type="ECO:0000256" key="11">
    <source>
        <dbReference type="ARBA" id="ARBA00023303"/>
    </source>
</evidence>
<feature type="transmembrane region" description="Helical" evidence="13">
    <location>
        <begin position="148"/>
        <end position="170"/>
    </location>
</feature>
<feature type="transmembrane region" description="Helical" evidence="13">
    <location>
        <begin position="80"/>
        <end position="99"/>
    </location>
</feature>
<dbReference type="GO" id="GO:0015252">
    <property type="term" value="F:proton channel activity"/>
    <property type="evidence" value="ECO:0007669"/>
    <property type="project" value="InterPro"/>
</dbReference>
<dbReference type="Proteomes" id="UP001055911">
    <property type="component" value="Chromosome"/>
</dbReference>
<evidence type="ECO:0000256" key="5">
    <source>
        <dbReference type="ARBA" id="ARBA00022692"/>
    </source>
</evidence>
<protein>
    <submittedName>
        <fullName evidence="14">TMEM175 family protein</fullName>
    </submittedName>
</protein>
<evidence type="ECO:0000256" key="12">
    <source>
        <dbReference type="ARBA" id="ARBA00034430"/>
    </source>
</evidence>
<reference evidence="14" key="1">
    <citation type="submission" date="2022-05" db="EMBL/GenBank/DDBJ databases">
        <authorList>
            <person name="Oliphant S.A."/>
            <person name="Watson-Haigh N.S."/>
            <person name="Sumby K.M."/>
            <person name="Gardner J.M."/>
            <person name="Jiranek V."/>
        </authorList>
    </citation>
    <scope>NUCLEOTIDE SEQUENCE</scope>
    <source>
        <strain evidence="14">KI4_B1</strain>
    </source>
</reference>
<keyword evidence="3" id="KW-0813">Transport</keyword>
<comment type="similarity">
    <text evidence="2">Belongs to the TMEM175 family.</text>
</comment>
<comment type="subcellular location">
    <subcellularLocation>
        <location evidence="1">Membrane</location>
        <topology evidence="1">Multi-pass membrane protein</topology>
    </subcellularLocation>
</comment>
<keyword evidence="15" id="KW-1185">Reference proteome</keyword>
<dbReference type="AlphaFoldDB" id="A0A9Q8ZQ63"/>
<keyword evidence="11" id="KW-0407">Ion channel</keyword>
<comment type="catalytic activity">
    <reaction evidence="12">
        <text>K(+)(in) = K(+)(out)</text>
        <dbReference type="Rhea" id="RHEA:29463"/>
        <dbReference type="ChEBI" id="CHEBI:29103"/>
    </reaction>
</comment>
<evidence type="ECO:0000256" key="8">
    <source>
        <dbReference type="ARBA" id="ARBA00022989"/>
    </source>
</evidence>
<evidence type="ECO:0000313" key="15">
    <source>
        <dbReference type="Proteomes" id="UP001055911"/>
    </source>
</evidence>
<evidence type="ECO:0000256" key="1">
    <source>
        <dbReference type="ARBA" id="ARBA00004141"/>
    </source>
</evidence>
<keyword evidence="8 13" id="KW-1133">Transmembrane helix</keyword>
<feature type="transmembrane region" description="Helical" evidence="13">
    <location>
        <begin position="105"/>
        <end position="127"/>
    </location>
</feature>
<keyword evidence="4" id="KW-0633">Potassium transport</keyword>
<evidence type="ECO:0000256" key="7">
    <source>
        <dbReference type="ARBA" id="ARBA00022958"/>
    </source>
</evidence>
<evidence type="ECO:0000256" key="3">
    <source>
        <dbReference type="ARBA" id="ARBA00022448"/>
    </source>
</evidence>
<keyword evidence="6" id="KW-0631">Potassium channel</keyword>
<evidence type="ECO:0000256" key="6">
    <source>
        <dbReference type="ARBA" id="ARBA00022826"/>
    </source>
</evidence>
<dbReference type="InterPro" id="IPR010617">
    <property type="entry name" value="TMEM175-like"/>
</dbReference>
<organism evidence="14 15">
    <name type="scientific">Fructilactobacillus cliffordii</name>
    <dbReference type="NCBI Taxonomy" id="2940299"/>
    <lineage>
        <taxon>Bacteria</taxon>
        <taxon>Bacillati</taxon>
        <taxon>Bacillota</taxon>
        <taxon>Bacilli</taxon>
        <taxon>Lactobacillales</taxon>
        <taxon>Lactobacillaceae</taxon>
        <taxon>Fructilactobacillus</taxon>
    </lineage>
</organism>
<evidence type="ECO:0000256" key="9">
    <source>
        <dbReference type="ARBA" id="ARBA00023065"/>
    </source>
</evidence>
<evidence type="ECO:0000256" key="4">
    <source>
        <dbReference type="ARBA" id="ARBA00022538"/>
    </source>
</evidence>
<dbReference type="Pfam" id="PF06736">
    <property type="entry name" value="TMEM175"/>
    <property type="match status" value="1"/>
</dbReference>
<gene>
    <name evidence="14" type="ORF">M3M40_01715</name>
</gene>
<accession>A0A9Q8ZQ63</accession>
<evidence type="ECO:0000313" key="14">
    <source>
        <dbReference type="EMBL" id="USS89530.1"/>
    </source>
</evidence>
<dbReference type="GO" id="GO:0005267">
    <property type="term" value="F:potassium channel activity"/>
    <property type="evidence" value="ECO:0007669"/>
    <property type="project" value="UniProtKB-KW"/>
</dbReference>
<name>A0A9Q8ZQ63_9LACO</name>
<keyword evidence="7" id="KW-0630">Potassium</keyword>
<keyword evidence="9" id="KW-0406">Ion transport</keyword>
<keyword evidence="5 13" id="KW-0812">Transmembrane</keyword>
<feature type="transmembrane region" description="Helical" evidence="13">
    <location>
        <begin position="43"/>
        <end position="59"/>
    </location>
</feature>
<proteinExistence type="inferred from homology"/>
<feature type="transmembrane region" description="Helical" evidence="13">
    <location>
        <begin position="7"/>
        <end position="23"/>
    </location>
</feature>
<dbReference type="EMBL" id="CP097119">
    <property type="protein sequence ID" value="USS89530.1"/>
    <property type="molecule type" value="Genomic_DNA"/>
</dbReference>
<evidence type="ECO:0000256" key="13">
    <source>
        <dbReference type="SAM" id="Phobius"/>
    </source>
</evidence>